<feature type="transmembrane region" description="Helical" evidence="1">
    <location>
        <begin position="105"/>
        <end position="122"/>
    </location>
</feature>
<keyword evidence="1" id="KW-0812">Transmembrane</keyword>
<dbReference type="GO" id="GO:0043130">
    <property type="term" value="F:ubiquitin binding"/>
    <property type="evidence" value="ECO:0000318"/>
    <property type="project" value="GO_Central"/>
</dbReference>
<dbReference type="EnsemblPlants" id="Solyc01g105225.1.1">
    <property type="protein sequence ID" value="Solyc01g105225.1.1"/>
    <property type="gene ID" value="Solyc01g105225.1"/>
</dbReference>
<dbReference type="Gramene" id="Solyc01g105225.1.1">
    <property type="protein sequence ID" value="Solyc01g105225.1.1"/>
    <property type="gene ID" value="Solyc01g105225.1"/>
</dbReference>
<dbReference type="STRING" id="4081.A0A3Q7ER43"/>
<evidence type="ECO:0000256" key="1">
    <source>
        <dbReference type="SAM" id="Phobius"/>
    </source>
</evidence>
<evidence type="ECO:0000313" key="4">
    <source>
        <dbReference type="Proteomes" id="UP000004994"/>
    </source>
</evidence>
<organism evidence="3">
    <name type="scientific">Solanum lycopersicum</name>
    <name type="common">Tomato</name>
    <name type="synonym">Lycopersicon esculentum</name>
    <dbReference type="NCBI Taxonomy" id="4081"/>
    <lineage>
        <taxon>Eukaryota</taxon>
        <taxon>Viridiplantae</taxon>
        <taxon>Streptophyta</taxon>
        <taxon>Embryophyta</taxon>
        <taxon>Tracheophyta</taxon>
        <taxon>Spermatophyta</taxon>
        <taxon>Magnoliopsida</taxon>
        <taxon>eudicotyledons</taxon>
        <taxon>Gunneridae</taxon>
        <taxon>Pentapetalae</taxon>
        <taxon>asterids</taxon>
        <taxon>lamiids</taxon>
        <taxon>Solanales</taxon>
        <taxon>Solanaceae</taxon>
        <taxon>Solanoideae</taxon>
        <taxon>Solaneae</taxon>
        <taxon>Solanum</taxon>
        <taxon>Solanum subgen. Lycopersicon</taxon>
    </lineage>
</organism>
<dbReference type="InterPro" id="IPR022087">
    <property type="entry name" value="DA1-like_dom"/>
</dbReference>
<keyword evidence="4" id="KW-1185">Reference proteome</keyword>
<keyword evidence="1" id="KW-0472">Membrane</keyword>
<name>A0A3Q7ER43_SOLLC</name>
<keyword evidence="1" id="KW-1133">Transmembrane helix</keyword>
<dbReference type="Proteomes" id="UP000004994">
    <property type="component" value="Chromosome 1"/>
</dbReference>
<dbReference type="PANTHER" id="PTHR24209:SF31">
    <property type="entry name" value="PROTEIN DA1-LIKE ISOFORM X1"/>
    <property type="match status" value="1"/>
</dbReference>
<reference evidence="3" key="1">
    <citation type="journal article" date="2012" name="Nature">
        <title>The tomato genome sequence provides insights into fleshy fruit evolution.</title>
        <authorList>
            <consortium name="Tomato Genome Consortium"/>
        </authorList>
    </citation>
    <scope>NUCLEOTIDE SEQUENCE [LARGE SCALE GENOMIC DNA]</scope>
    <source>
        <strain evidence="3">cv. Heinz 1706</strain>
    </source>
</reference>
<dbReference type="PaxDb" id="4081-Solyc01g105210.2.1"/>
<dbReference type="InterPro" id="IPR045218">
    <property type="entry name" value="DA1-like"/>
</dbReference>
<accession>A0A3Q7ER43</accession>
<evidence type="ECO:0000313" key="3">
    <source>
        <dbReference type="EnsemblPlants" id="Solyc01g105225.1.1"/>
    </source>
</evidence>
<reference evidence="3" key="2">
    <citation type="submission" date="2019-01" db="UniProtKB">
        <authorList>
            <consortium name="EnsemblPlants"/>
        </authorList>
    </citation>
    <scope>IDENTIFICATION</scope>
    <source>
        <strain evidence="3">cv. Heinz 1706</strain>
    </source>
</reference>
<protein>
    <recommendedName>
        <fullName evidence="2">Protein DA1-like domain-containing protein</fullName>
    </recommendedName>
</protein>
<proteinExistence type="predicted"/>
<dbReference type="PANTHER" id="PTHR24209">
    <property type="entry name" value="PROTEIN DA1-RELATED 2"/>
    <property type="match status" value="1"/>
</dbReference>
<sequence length="305" mass="35196">MFVKRRFVGQGVHTGAKLTVKSIHLMELLNAAIILNDGRKLCPDCHYTAVTDPGDCKPLLDEVHRFFKGMNMKIRYYIPILLVDEKEMIKNVEKVGRTGDYISKWILLLPSHFVVVIVFGWFHRHHLVSTVVSIIDFSFLWYEVSRSIQKGEKIKVVKEVEHLVEGRKVKAMLLLYAENLLWYAQLVFVNRLDLGATLAHEMMHAWMKIEGIGYEGLSLNIAEGICEVMAHKWLEWQSFTGDENIKGTSEKAQFLRNLKEFLKDGIEKSHSEAYGHGFREAKWAVERYGLRCTLEHISHTGKLPE</sequence>
<dbReference type="InParanoid" id="A0A3Q7ER43"/>
<dbReference type="OMA" id="HAWMKIE"/>
<evidence type="ECO:0000259" key="2">
    <source>
        <dbReference type="Pfam" id="PF12315"/>
    </source>
</evidence>
<dbReference type="AlphaFoldDB" id="A0A3Q7ER43"/>
<feature type="domain" description="Protein DA1-like" evidence="2">
    <location>
        <begin position="69"/>
        <end position="299"/>
    </location>
</feature>
<dbReference type="Pfam" id="PF12315">
    <property type="entry name" value="DA1-like"/>
    <property type="match status" value="1"/>
</dbReference>